<gene>
    <name evidence="2" type="ORF">TSUD_369100</name>
</gene>
<evidence type="ECO:0000256" key="1">
    <source>
        <dbReference type="SAM" id="MobiDB-lite"/>
    </source>
</evidence>
<feature type="region of interest" description="Disordered" evidence="1">
    <location>
        <begin position="1"/>
        <end position="105"/>
    </location>
</feature>
<sequence length="105" mass="11380">MRRGGPRRTPASKGADPITSPDPPSTYVKPQTQDYGFNHQIKRSVQSGPYSIELPPIPNNPSTLNYGVNVEIKRGGPRRSPISKGADPVISPDPPSRPNKPPTQD</sequence>
<reference evidence="3" key="1">
    <citation type="journal article" date="2017" name="Front. Plant Sci.">
        <title>Climate Clever Clovers: New Paradigm to Reduce the Environmental Footprint of Ruminants by Breeding Low Methanogenic Forages Utilizing Haplotype Variation.</title>
        <authorList>
            <person name="Kaur P."/>
            <person name="Appels R."/>
            <person name="Bayer P.E."/>
            <person name="Keeble-Gagnere G."/>
            <person name="Wang J."/>
            <person name="Hirakawa H."/>
            <person name="Shirasawa K."/>
            <person name="Vercoe P."/>
            <person name="Stefanova K."/>
            <person name="Durmic Z."/>
            <person name="Nichols P."/>
            <person name="Revell C."/>
            <person name="Isobe S.N."/>
            <person name="Edwards D."/>
            <person name="Erskine W."/>
        </authorList>
    </citation>
    <scope>NUCLEOTIDE SEQUENCE [LARGE SCALE GENOMIC DNA]</scope>
    <source>
        <strain evidence="3">cv. Daliak</strain>
    </source>
</reference>
<evidence type="ECO:0000313" key="2">
    <source>
        <dbReference type="EMBL" id="GAU41706.1"/>
    </source>
</evidence>
<organism evidence="2 3">
    <name type="scientific">Trifolium subterraneum</name>
    <name type="common">Subterranean clover</name>
    <dbReference type="NCBI Taxonomy" id="3900"/>
    <lineage>
        <taxon>Eukaryota</taxon>
        <taxon>Viridiplantae</taxon>
        <taxon>Streptophyta</taxon>
        <taxon>Embryophyta</taxon>
        <taxon>Tracheophyta</taxon>
        <taxon>Spermatophyta</taxon>
        <taxon>Magnoliopsida</taxon>
        <taxon>eudicotyledons</taxon>
        <taxon>Gunneridae</taxon>
        <taxon>Pentapetalae</taxon>
        <taxon>rosids</taxon>
        <taxon>fabids</taxon>
        <taxon>Fabales</taxon>
        <taxon>Fabaceae</taxon>
        <taxon>Papilionoideae</taxon>
        <taxon>50 kb inversion clade</taxon>
        <taxon>NPAAA clade</taxon>
        <taxon>Hologalegina</taxon>
        <taxon>IRL clade</taxon>
        <taxon>Trifolieae</taxon>
        <taxon>Trifolium</taxon>
    </lineage>
</organism>
<proteinExistence type="predicted"/>
<dbReference type="EMBL" id="DF973876">
    <property type="protein sequence ID" value="GAU41706.1"/>
    <property type="molecule type" value="Genomic_DNA"/>
</dbReference>
<dbReference type="AlphaFoldDB" id="A0A2Z6NDD9"/>
<dbReference type="OrthoDB" id="1435182at2759"/>
<dbReference type="Proteomes" id="UP000242715">
    <property type="component" value="Unassembled WGS sequence"/>
</dbReference>
<accession>A0A2Z6NDD9</accession>
<keyword evidence="3" id="KW-1185">Reference proteome</keyword>
<feature type="compositionally biased region" description="Pro residues" evidence="1">
    <location>
        <begin position="91"/>
        <end position="105"/>
    </location>
</feature>
<evidence type="ECO:0000313" key="3">
    <source>
        <dbReference type="Proteomes" id="UP000242715"/>
    </source>
</evidence>
<protein>
    <submittedName>
        <fullName evidence="2">Uncharacterized protein</fullName>
    </submittedName>
</protein>
<name>A0A2Z6NDD9_TRISU</name>